<gene>
    <name evidence="5" type="ORF">LG632_15285</name>
</gene>
<protein>
    <submittedName>
        <fullName evidence="5">ATP-binding cassette domain-containing protein</fullName>
    </submittedName>
</protein>
<evidence type="ECO:0000259" key="4">
    <source>
        <dbReference type="PROSITE" id="PS50893"/>
    </source>
</evidence>
<proteinExistence type="predicted"/>
<dbReference type="Gene3D" id="3.40.50.300">
    <property type="entry name" value="P-loop containing nucleotide triphosphate hydrolases"/>
    <property type="match status" value="2"/>
</dbReference>
<dbReference type="InterPro" id="IPR017871">
    <property type="entry name" value="ABC_transporter-like_CS"/>
</dbReference>
<dbReference type="InterPro" id="IPR027417">
    <property type="entry name" value="P-loop_NTPase"/>
</dbReference>
<keyword evidence="2" id="KW-0547">Nucleotide-binding</keyword>
<dbReference type="PANTHER" id="PTHR19211:SF6">
    <property type="entry name" value="BLL7188 PROTEIN"/>
    <property type="match status" value="1"/>
</dbReference>
<reference evidence="5 6" key="1">
    <citation type="submission" date="2021-10" db="EMBL/GenBank/DDBJ databases">
        <title>Streptomyces sp. strain SMC 277, a novel streptomycete isolated from soil.</title>
        <authorList>
            <person name="Chanama M."/>
        </authorList>
    </citation>
    <scope>NUCLEOTIDE SEQUENCE [LARGE SCALE GENOMIC DNA]</scope>
    <source>
        <strain evidence="5 6">SMC 277</strain>
    </source>
</reference>
<dbReference type="InterPro" id="IPR003593">
    <property type="entry name" value="AAA+_ATPase"/>
</dbReference>
<evidence type="ECO:0000313" key="5">
    <source>
        <dbReference type="EMBL" id="MCB5180742.1"/>
    </source>
</evidence>
<dbReference type="PANTHER" id="PTHR19211">
    <property type="entry name" value="ATP-BINDING TRANSPORT PROTEIN-RELATED"/>
    <property type="match status" value="1"/>
</dbReference>
<dbReference type="EMBL" id="JAJAUY010000052">
    <property type="protein sequence ID" value="MCB5180742.1"/>
    <property type="molecule type" value="Genomic_DNA"/>
</dbReference>
<dbReference type="PROSITE" id="PS50893">
    <property type="entry name" value="ABC_TRANSPORTER_2"/>
    <property type="match status" value="2"/>
</dbReference>
<organism evidence="5 6">
    <name type="scientific">Streptomyces antimicrobicus</name>
    <dbReference type="NCBI Taxonomy" id="2883108"/>
    <lineage>
        <taxon>Bacteria</taxon>
        <taxon>Bacillati</taxon>
        <taxon>Actinomycetota</taxon>
        <taxon>Actinomycetes</taxon>
        <taxon>Kitasatosporales</taxon>
        <taxon>Streptomycetaceae</taxon>
        <taxon>Streptomyces</taxon>
    </lineage>
</organism>
<evidence type="ECO:0000313" key="6">
    <source>
        <dbReference type="Proteomes" id="UP001199054"/>
    </source>
</evidence>
<dbReference type="RefSeq" id="WP_226727633.1">
    <property type="nucleotide sequence ID" value="NZ_JAJAUY010000052.1"/>
</dbReference>
<dbReference type="SMART" id="SM00382">
    <property type="entry name" value="AAA"/>
    <property type="match status" value="2"/>
</dbReference>
<sequence>MSHAPAHTPAYVTCSALGFDWPDGTPVLDGLDLVVGPGRTALIGRNGSGKSTLLKLLAGELAPSEGQLSVAGSVGYLPQDVTLRTALRVDEVLGIATTRAALHAVEAGEVTEENLAAVGDDWDVEERALALLSQLGLAPDLDRTVGELSGGESVLLRLAALLLARPDVLLLDEPTNNLDLRARRRLHAAVDSWPGVLLLVSHDRELLDRVDQIAELRDGEVRWYGGNFTAYEEQVAAEQEAALRGVRAAEADVQRQKRELVDTQHALARRRRYARKMEENRRAPKIVANTLKRSAQESAGKLRATQQDRLAQARERLGQAREAVRDDDEIRVELPATRVPPGRVVLTLHGLQPAHGPALPVEWEVRGPERVALVGRNGAGKTTLLRTVAGLIEPAAGEAVTHVPARFLPQRLDVLDDSRSVVENAARFAPDATPNRIRARLAHFLFRGARGDQPAGTLSGGERFRATLAALLLAEPAPQLLMLDEPTNNLDLASVRHLAGALDAYEGALLVASHDLPFLESIGITRWVLVDTGGLRPTSVEELREVM</sequence>
<feature type="domain" description="ABC transporter" evidence="4">
    <location>
        <begin position="12"/>
        <end position="243"/>
    </location>
</feature>
<evidence type="ECO:0000256" key="2">
    <source>
        <dbReference type="ARBA" id="ARBA00022741"/>
    </source>
</evidence>
<dbReference type="Proteomes" id="UP001199054">
    <property type="component" value="Unassembled WGS sequence"/>
</dbReference>
<keyword evidence="3 5" id="KW-0067">ATP-binding</keyword>
<accession>A0ABS8B836</accession>
<dbReference type="PROSITE" id="PS00211">
    <property type="entry name" value="ABC_TRANSPORTER_1"/>
    <property type="match status" value="1"/>
</dbReference>
<dbReference type="SUPFAM" id="SSF52540">
    <property type="entry name" value="P-loop containing nucleoside triphosphate hydrolases"/>
    <property type="match status" value="2"/>
</dbReference>
<keyword evidence="6" id="KW-1185">Reference proteome</keyword>
<dbReference type="Pfam" id="PF00005">
    <property type="entry name" value="ABC_tran"/>
    <property type="match status" value="2"/>
</dbReference>
<dbReference type="InterPro" id="IPR050611">
    <property type="entry name" value="ABCF"/>
</dbReference>
<dbReference type="InterPro" id="IPR003439">
    <property type="entry name" value="ABC_transporter-like_ATP-bd"/>
</dbReference>
<evidence type="ECO:0000256" key="3">
    <source>
        <dbReference type="ARBA" id="ARBA00022840"/>
    </source>
</evidence>
<dbReference type="GO" id="GO:0005524">
    <property type="term" value="F:ATP binding"/>
    <property type="evidence" value="ECO:0007669"/>
    <property type="project" value="UniProtKB-KW"/>
</dbReference>
<name>A0ABS8B836_9ACTN</name>
<feature type="domain" description="ABC transporter" evidence="4">
    <location>
        <begin position="324"/>
        <end position="546"/>
    </location>
</feature>
<evidence type="ECO:0000256" key="1">
    <source>
        <dbReference type="ARBA" id="ARBA00022737"/>
    </source>
</evidence>
<keyword evidence="1" id="KW-0677">Repeat</keyword>
<comment type="caution">
    <text evidence="5">The sequence shown here is derived from an EMBL/GenBank/DDBJ whole genome shotgun (WGS) entry which is preliminary data.</text>
</comment>